<evidence type="ECO:0000313" key="1">
    <source>
        <dbReference type="EMBL" id="KXZ53616.1"/>
    </source>
</evidence>
<organism evidence="1 2">
    <name type="scientific">Gonium pectorale</name>
    <name type="common">Green alga</name>
    <dbReference type="NCBI Taxonomy" id="33097"/>
    <lineage>
        <taxon>Eukaryota</taxon>
        <taxon>Viridiplantae</taxon>
        <taxon>Chlorophyta</taxon>
        <taxon>core chlorophytes</taxon>
        <taxon>Chlorophyceae</taxon>
        <taxon>CS clade</taxon>
        <taxon>Chlamydomonadales</taxon>
        <taxon>Volvocaceae</taxon>
        <taxon>Gonium</taxon>
    </lineage>
</organism>
<dbReference type="Proteomes" id="UP000075714">
    <property type="component" value="Unassembled WGS sequence"/>
</dbReference>
<accession>A0A150GUR7</accession>
<protein>
    <submittedName>
        <fullName evidence="1">Uncharacterized protein</fullName>
    </submittedName>
</protein>
<proteinExistence type="predicted"/>
<comment type="caution">
    <text evidence="1">The sequence shown here is derived from an EMBL/GenBank/DDBJ whole genome shotgun (WGS) entry which is preliminary data.</text>
</comment>
<keyword evidence="2" id="KW-1185">Reference proteome</keyword>
<gene>
    <name evidence="1" type="ORF">GPECTOR_6g533</name>
</gene>
<sequence>MIELRLAELLGRCPEVYALSPEALGATLEAVAELTGLQPHQVPQLVAADPALLLQPDRLKDNMRGLAEALCVEPRQLPGVVSREPGLLALSGPQLEQRLEALEELLLGALEAAFEAAMAAPGPGTRRQRQAPDAASRTLPAAAAAVVAAMLVAAPRLLGQNVGALVAKWQLLAALCSKAAAPTWAARLAAATVPERAELLDLPFTHLARLRYLSDFGLQGEVDPLEAVRASDELFQLQYPNFKQWLRG</sequence>
<dbReference type="InterPro" id="IPR038538">
    <property type="entry name" value="MTERF_sf"/>
</dbReference>
<dbReference type="OrthoDB" id="549783at2759"/>
<dbReference type="AlphaFoldDB" id="A0A150GUR7"/>
<dbReference type="EMBL" id="LSYV01000007">
    <property type="protein sequence ID" value="KXZ53616.1"/>
    <property type="molecule type" value="Genomic_DNA"/>
</dbReference>
<reference evidence="2" key="1">
    <citation type="journal article" date="2016" name="Nat. Commun.">
        <title>The Gonium pectorale genome demonstrates co-option of cell cycle regulation during the evolution of multicellularity.</title>
        <authorList>
            <person name="Hanschen E.R."/>
            <person name="Marriage T.N."/>
            <person name="Ferris P.J."/>
            <person name="Hamaji T."/>
            <person name="Toyoda A."/>
            <person name="Fujiyama A."/>
            <person name="Neme R."/>
            <person name="Noguchi H."/>
            <person name="Minakuchi Y."/>
            <person name="Suzuki M."/>
            <person name="Kawai-Toyooka H."/>
            <person name="Smith D.R."/>
            <person name="Sparks H."/>
            <person name="Anderson J."/>
            <person name="Bakaric R."/>
            <person name="Luria V."/>
            <person name="Karger A."/>
            <person name="Kirschner M.W."/>
            <person name="Durand P.M."/>
            <person name="Michod R.E."/>
            <person name="Nozaki H."/>
            <person name="Olson B.J."/>
        </authorList>
    </citation>
    <scope>NUCLEOTIDE SEQUENCE [LARGE SCALE GENOMIC DNA]</scope>
    <source>
        <strain evidence="2">NIES-2863</strain>
    </source>
</reference>
<dbReference type="Gene3D" id="1.25.70.10">
    <property type="entry name" value="Transcription termination factor 3, mitochondrial"/>
    <property type="match status" value="1"/>
</dbReference>
<name>A0A150GUR7_GONPE</name>
<evidence type="ECO:0000313" key="2">
    <source>
        <dbReference type="Proteomes" id="UP000075714"/>
    </source>
</evidence>